<keyword evidence="1" id="KW-0805">Transcription regulation</keyword>
<organism evidence="6 7">
    <name type="scientific">Acinetobacter gerneri</name>
    <dbReference type="NCBI Taxonomy" id="202952"/>
    <lineage>
        <taxon>Bacteria</taxon>
        <taxon>Pseudomonadati</taxon>
        <taxon>Pseudomonadota</taxon>
        <taxon>Gammaproteobacteria</taxon>
        <taxon>Moraxellales</taxon>
        <taxon>Moraxellaceae</taxon>
        <taxon>Acinetobacter</taxon>
    </lineage>
</organism>
<comment type="caution">
    <text evidence="6">The sequence shown here is derived from an EMBL/GenBank/DDBJ whole genome shotgun (WGS) entry which is preliminary data.</text>
</comment>
<dbReference type="Proteomes" id="UP001243195">
    <property type="component" value="Unassembled WGS sequence"/>
</dbReference>
<dbReference type="Pfam" id="PF00440">
    <property type="entry name" value="TetR_N"/>
    <property type="match status" value="1"/>
</dbReference>
<feature type="domain" description="HTH tetR-type" evidence="5">
    <location>
        <begin position="10"/>
        <end position="69"/>
    </location>
</feature>
<dbReference type="GO" id="GO:0003677">
    <property type="term" value="F:DNA binding"/>
    <property type="evidence" value="ECO:0007669"/>
    <property type="project" value="UniProtKB-UniRule"/>
</dbReference>
<dbReference type="Gene3D" id="1.10.10.60">
    <property type="entry name" value="Homeodomain-like"/>
    <property type="match status" value="1"/>
</dbReference>
<gene>
    <name evidence="6" type="ORF">RFH51_14675</name>
</gene>
<dbReference type="EMBL" id="JAVIDA010000024">
    <property type="protein sequence ID" value="MDQ9072700.1"/>
    <property type="molecule type" value="Genomic_DNA"/>
</dbReference>
<dbReference type="SUPFAM" id="SSF46689">
    <property type="entry name" value="Homeodomain-like"/>
    <property type="match status" value="1"/>
</dbReference>
<dbReference type="AlphaFoldDB" id="A0AAW8JMB8"/>
<dbReference type="PANTHER" id="PTHR47506:SF7">
    <property type="entry name" value="TRANSCRIPTIONAL REGULATORY PROTEIN"/>
    <property type="match status" value="1"/>
</dbReference>
<keyword evidence="2 4" id="KW-0238">DNA-binding</keyword>
<evidence type="ECO:0000313" key="6">
    <source>
        <dbReference type="EMBL" id="MDQ9072700.1"/>
    </source>
</evidence>
<evidence type="ECO:0000256" key="2">
    <source>
        <dbReference type="ARBA" id="ARBA00023125"/>
    </source>
</evidence>
<protein>
    <submittedName>
        <fullName evidence="6">TetR/AcrR family transcriptional regulator</fullName>
    </submittedName>
</protein>
<dbReference type="RefSeq" id="WP_308957003.1">
    <property type="nucleotide sequence ID" value="NZ_JAVICY010000026.1"/>
</dbReference>
<dbReference type="InterPro" id="IPR023772">
    <property type="entry name" value="DNA-bd_HTH_TetR-type_CS"/>
</dbReference>
<dbReference type="Gene3D" id="1.10.357.10">
    <property type="entry name" value="Tetracycline Repressor, domain 2"/>
    <property type="match status" value="1"/>
</dbReference>
<keyword evidence="3" id="KW-0804">Transcription</keyword>
<accession>A0AAW8JMB8</accession>
<sequence length="192" mass="21415">MPRVSKQLAAENRKKIENITSHLIRDRGFAVSVSDLMHAAGLTHGGFYKHFQSKDELIDIACKDTFEQSVRKWQNIVDTSEDDRGALKTIFNRYLSEQNLENPGTSCPLSTLSIDVAREPSEKPVKRSFQDGVEALLKILSELDAGEAQQGFTKNALVQLSLLSGALTLARSVDHDLAVKILESVREFMQEN</sequence>
<dbReference type="SUPFAM" id="SSF48498">
    <property type="entry name" value="Tetracyclin repressor-like, C-terminal domain"/>
    <property type="match status" value="1"/>
</dbReference>
<evidence type="ECO:0000259" key="5">
    <source>
        <dbReference type="PROSITE" id="PS50977"/>
    </source>
</evidence>
<dbReference type="InterPro" id="IPR009057">
    <property type="entry name" value="Homeodomain-like_sf"/>
</dbReference>
<dbReference type="PROSITE" id="PS01081">
    <property type="entry name" value="HTH_TETR_1"/>
    <property type="match status" value="1"/>
</dbReference>
<name>A0AAW8JMB8_9GAMM</name>
<evidence type="ECO:0000313" key="7">
    <source>
        <dbReference type="Proteomes" id="UP001243195"/>
    </source>
</evidence>
<evidence type="ECO:0000256" key="1">
    <source>
        <dbReference type="ARBA" id="ARBA00023015"/>
    </source>
</evidence>
<proteinExistence type="predicted"/>
<evidence type="ECO:0000256" key="3">
    <source>
        <dbReference type="ARBA" id="ARBA00023163"/>
    </source>
</evidence>
<dbReference type="InterPro" id="IPR036271">
    <property type="entry name" value="Tet_transcr_reg_TetR-rel_C_sf"/>
</dbReference>
<dbReference type="PRINTS" id="PR00455">
    <property type="entry name" value="HTHTETR"/>
</dbReference>
<dbReference type="PROSITE" id="PS50977">
    <property type="entry name" value="HTH_TETR_2"/>
    <property type="match status" value="1"/>
</dbReference>
<dbReference type="PANTHER" id="PTHR47506">
    <property type="entry name" value="TRANSCRIPTIONAL REGULATORY PROTEIN"/>
    <property type="match status" value="1"/>
</dbReference>
<dbReference type="InterPro" id="IPR001647">
    <property type="entry name" value="HTH_TetR"/>
</dbReference>
<reference evidence="6" key="1">
    <citation type="submission" date="2023-08" db="EMBL/GenBank/DDBJ databases">
        <title>Emergence of clinically-relevant ST2 carbapenem-resistant Acinetobacter baumannii strains in hospital sewages in Zhejiang, East of China.</title>
        <authorList>
            <person name="Kaichao C."/>
            <person name="Zhang R."/>
        </authorList>
    </citation>
    <scope>NUCLEOTIDE SEQUENCE</scope>
    <source>
        <strain evidence="6">M-SY-60</strain>
    </source>
</reference>
<feature type="DNA-binding region" description="H-T-H motif" evidence="4">
    <location>
        <begin position="32"/>
        <end position="51"/>
    </location>
</feature>
<evidence type="ECO:0000256" key="4">
    <source>
        <dbReference type="PROSITE-ProRule" id="PRU00335"/>
    </source>
</evidence>